<dbReference type="AlphaFoldDB" id="A0A1Q5UP27"/>
<dbReference type="PANTHER" id="PTHR24161">
    <property type="entry name" value="ANK_REP_REGION DOMAIN-CONTAINING PROTEIN-RELATED"/>
    <property type="match status" value="1"/>
</dbReference>
<protein>
    <recommendedName>
        <fullName evidence="1">protein S-acyltransferase</fullName>
        <ecNumber evidence="1">2.3.1.225</ecNumber>
    </recommendedName>
</protein>
<organism evidence="6 7">
    <name type="scientific">Penicillium subrubescens</name>
    <dbReference type="NCBI Taxonomy" id="1316194"/>
    <lineage>
        <taxon>Eukaryota</taxon>
        <taxon>Fungi</taxon>
        <taxon>Dikarya</taxon>
        <taxon>Ascomycota</taxon>
        <taxon>Pezizomycotina</taxon>
        <taxon>Eurotiomycetes</taxon>
        <taxon>Eurotiomycetidae</taxon>
        <taxon>Eurotiales</taxon>
        <taxon>Aspergillaceae</taxon>
        <taxon>Penicillium</taxon>
    </lineage>
</organism>
<dbReference type="InterPro" id="IPR036770">
    <property type="entry name" value="Ankyrin_rpt-contain_sf"/>
</dbReference>
<name>A0A1Q5UP27_9EURO</name>
<evidence type="ECO:0000256" key="1">
    <source>
        <dbReference type="ARBA" id="ARBA00012210"/>
    </source>
</evidence>
<dbReference type="PANTHER" id="PTHR24161:SF85">
    <property type="entry name" value="PALMITOYLTRANSFERASE HIP14"/>
    <property type="match status" value="1"/>
</dbReference>
<dbReference type="PROSITE" id="PS50181">
    <property type="entry name" value="FBOX"/>
    <property type="match status" value="1"/>
</dbReference>
<dbReference type="Gene3D" id="1.25.40.20">
    <property type="entry name" value="Ankyrin repeat-containing domain"/>
    <property type="match status" value="3"/>
</dbReference>
<evidence type="ECO:0000313" key="6">
    <source>
        <dbReference type="EMBL" id="OKP14214.1"/>
    </source>
</evidence>
<feature type="domain" description="F-box" evidence="5">
    <location>
        <begin position="1"/>
        <end position="53"/>
    </location>
</feature>
<keyword evidence="2" id="KW-0677">Repeat</keyword>
<feature type="repeat" description="ANK" evidence="4">
    <location>
        <begin position="117"/>
        <end position="149"/>
    </location>
</feature>
<dbReference type="STRING" id="1316194.A0A1Q5UP27"/>
<comment type="caution">
    <text evidence="6">The sequence shown here is derived from an EMBL/GenBank/DDBJ whole genome shotgun (WGS) entry which is preliminary data.</text>
</comment>
<dbReference type="SUPFAM" id="SSF48403">
    <property type="entry name" value="Ankyrin repeat"/>
    <property type="match status" value="1"/>
</dbReference>
<proteinExistence type="predicted"/>
<feature type="repeat" description="ANK" evidence="4">
    <location>
        <begin position="249"/>
        <end position="283"/>
    </location>
</feature>
<dbReference type="InterPro" id="IPR001810">
    <property type="entry name" value="F-box_dom"/>
</dbReference>
<dbReference type="EMBL" id="MNBE01000105">
    <property type="protein sequence ID" value="OKP14214.1"/>
    <property type="molecule type" value="Genomic_DNA"/>
</dbReference>
<accession>A0A1Q5UP27</accession>
<keyword evidence="7" id="KW-1185">Reference proteome</keyword>
<evidence type="ECO:0000256" key="4">
    <source>
        <dbReference type="PROSITE-ProRule" id="PRU00023"/>
    </source>
</evidence>
<dbReference type="Pfam" id="PF12796">
    <property type="entry name" value="Ank_2"/>
    <property type="match status" value="1"/>
</dbReference>
<feature type="repeat" description="ANK" evidence="4">
    <location>
        <begin position="150"/>
        <end position="182"/>
    </location>
</feature>
<keyword evidence="3 4" id="KW-0040">ANK repeat</keyword>
<dbReference type="PROSITE" id="PS50088">
    <property type="entry name" value="ANK_REPEAT"/>
    <property type="match status" value="5"/>
</dbReference>
<dbReference type="SMART" id="SM00248">
    <property type="entry name" value="ANK"/>
    <property type="match status" value="7"/>
</dbReference>
<evidence type="ECO:0000259" key="5">
    <source>
        <dbReference type="PROSITE" id="PS50181"/>
    </source>
</evidence>
<dbReference type="Proteomes" id="UP000186955">
    <property type="component" value="Unassembled WGS sequence"/>
</dbReference>
<dbReference type="EC" id="2.3.1.225" evidence="1"/>
<gene>
    <name evidence="6" type="ORF">PENSUB_66</name>
</gene>
<reference evidence="6 7" key="1">
    <citation type="submission" date="2016-10" db="EMBL/GenBank/DDBJ databases">
        <title>Genome sequence of the ascomycete fungus Penicillium subrubescens.</title>
        <authorList>
            <person name="De Vries R.P."/>
            <person name="Peng M."/>
            <person name="Dilokpimol A."/>
            <person name="Hilden K."/>
            <person name="Makela M.R."/>
            <person name="Grigoriev I."/>
            <person name="Riley R."/>
            <person name="Granchi Z."/>
        </authorList>
    </citation>
    <scope>NUCLEOTIDE SEQUENCE [LARGE SCALE GENOMIC DNA]</scope>
    <source>
        <strain evidence="6 7">CBS 132785</strain>
    </source>
</reference>
<evidence type="ECO:0000313" key="7">
    <source>
        <dbReference type="Proteomes" id="UP000186955"/>
    </source>
</evidence>
<evidence type="ECO:0000256" key="2">
    <source>
        <dbReference type="ARBA" id="ARBA00022737"/>
    </source>
</evidence>
<dbReference type="InterPro" id="IPR002110">
    <property type="entry name" value="Ankyrin_rpt"/>
</dbReference>
<evidence type="ECO:0000256" key="3">
    <source>
        <dbReference type="ARBA" id="ARBA00023043"/>
    </source>
</evidence>
<dbReference type="Pfam" id="PF00023">
    <property type="entry name" value="Ank"/>
    <property type="match status" value="2"/>
</dbReference>
<sequence>MSLLSVPTELLELILEHLDRQSDINALVQTCHHFYDNFNGALYRLNVKLFSRSALLWAARFGHEGTAAKSLKERPFVEIYDENGLTPLLLAINSNCESIFRRLLMLTGLDLEAKGWVRRTPLATAASLGRQEMVKLLLEKGADLESRDQDCQTPLILAAVDGHEEIVKLLLDNGASLECKDILGQTAVSWAAERGHAKTVELLLVKGAVPDSSDNYGRTPLSFAAKNGHDTVAKLLLEAGADPNSKTMDGNTPLIYAAMYSREAVAVIRLLLEAGSDPTIMNNGGLTAVLLASTDWGTKDPNIVVVNLLLQETTRWMRARAAYYNCSW</sequence>
<dbReference type="PROSITE" id="PS50297">
    <property type="entry name" value="ANK_REP_REGION"/>
    <property type="match status" value="5"/>
</dbReference>
<feature type="repeat" description="ANK" evidence="4">
    <location>
        <begin position="216"/>
        <end position="248"/>
    </location>
</feature>
<feature type="repeat" description="ANK" evidence="4">
    <location>
        <begin position="183"/>
        <end position="215"/>
    </location>
</feature>
<dbReference type="PRINTS" id="PR01415">
    <property type="entry name" value="ANKYRIN"/>
</dbReference>
<dbReference type="OrthoDB" id="341259at2759"/>